<dbReference type="Pfam" id="PF14891">
    <property type="entry name" value="Peptidase_M91"/>
    <property type="match status" value="1"/>
</dbReference>
<comment type="subcellular location">
    <subcellularLocation>
        <location evidence="1">Secreted</location>
    </subcellularLocation>
</comment>
<dbReference type="InterPro" id="IPR001343">
    <property type="entry name" value="Hemolysn_Ca-bd"/>
</dbReference>
<keyword evidence="2" id="KW-0964">Secreted</keyword>
<dbReference type="GO" id="GO:0005509">
    <property type="term" value="F:calcium ion binding"/>
    <property type="evidence" value="ECO:0007669"/>
    <property type="project" value="InterPro"/>
</dbReference>
<dbReference type="OrthoDB" id="7020460at2"/>
<sequence length="499" mass="52922">MTTIGTQTAPAVTAPSATADKTPPPSDNLIRRKTQMLVDDGNLKASEETSEYHGSPEKLTRAGNTLTLETSDKSDVIHISQDPNGQLQVTVNGQEYTFNGNKRSPNNPSSEGVPPQFRLHIKSGAGNDNITLAPDVTVDVKIEAGDGDDTVQTEGGNPDIYGGRGNDTIRLGKGGGYVEGNDGDDTIIGGSGPSVMYGNKGNDRLYAGAGPTSKKSHLDGGEGEDQLYAGDGHTVINGGDGNDQIVAHANTTVYTGKGSDTVWGNLTKARIYAQNNDYLPGTEQSNITRMEPSEAGKKAFKIVGSDEFKQRVEDDLALLRSSPVGRKMLEEMDKAAERNGAPVTIGETKSGSSSYTFNSSELQKLSKQEREEIPQDAPRMGGIKDGEPGARADQGIIDYMRSMIVSIGDEDITSPIVALYHEMAHAWNGANGTFLAGTSDDPTSPDLANGEPQAVGLSTNAPPFDFDNDPTTPPTSTNPAPFTENALREEMGLSPRLKY</sequence>
<feature type="region of interest" description="Disordered" evidence="4">
    <location>
        <begin position="436"/>
        <end position="499"/>
    </location>
</feature>
<evidence type="ECO:0000313" key="5">
    <source>
        <dbReference type="EMBL" id="KRP73736.1"/>
    </source>
</evidence>
<dbReference type="GO" id="GO:0005576">
    <property type="term" value="C:extracellular region"/>
    <property type="evidence" value="ECO:0007669"/>
    <property type="project" value="UniProtKB-SubCell"/>
</dbReference>
<dbReference type="SUPFAM" id="SSF51120">
    <property type="entry name" value="beta-Roll"/>
    <property type="match status" value="1"/>
</dbReference>
<feature type="region of interest" description="Disordered" evidence="4">
    <location>
        <begin position="343"/>
        <end position="390"/>
    </location>
</feature>
<organism evidence="5 6">
    <name type="scientific">Pseudomonas paralactis</name>
    <dbReference type="NCBI Taxonomy" id="1615673"/>
    <lineage>
        <taxon>Bacteria</taxon>
        <taxon>Pseudomonadati</taxon>
        <taxon>Pseudomonadota</taxon>
        <taxon>Gammaproteobacteria</taxon>
        <taxon>Pseudomonadales</taxon>
        <taxon>Pseudomonadaceae</taxon>
        <taxon>Pseudomonas</taxon>
    </lineage>
</organism>
<reference evidence="5 6" key="1">
    <citation type="submission" date="2015-02" db="EMBL/GenBank/DDBJ databases">
        <title>Two Pseudomonas sp. nov., isolated from raw milk.</title>
        <authorList>
            <person name="Wenning M."/>
            <person name="von Neubeck M."/>
            <person name="Huptas C."/>
            <person name="Scherer S."/>
        </authorList>
    </citation>
    <scope>NUCLEOTIDE SEQUENCE [LARGE SCALE GENOMIC DNA]</scope>
    <source>
        <strain evidence="5 6">DSM 29164</strain>
    </source>
</reference>
<evidence type="ECO:0000256" key="2">
    <source>
        <dbReference type="ARBA" id="ARBA00022525"/>
    </source>
</evidence>
<feature type="compositionally biased region" description="Low complexity" evidence="4">
    <location>
        <begin position="1"/>
        <end position="19"/>
    </location>
</feature>
<proteinExistence type="predicted"/>
<evidence type="ECO:0000256" key="3">
    <source>
        <dbReference type="ARBA" id="ARBA00022837"/>
    </source>
</evidence>
<keyword evidence="3" id="KW-0106">Calcium</keyword>
<dbReference type="Pfam" id="PF00353">
    <property type="entry name" value="HemolysinCabind"/>
    <property type="match status" value="3"/>
</dbReference>
<comment type="caution">
    <text evidence="5">The sequence shown here is derived from an EMBL/GenBank/DDBJ whole genome shotgun (WGS) entry which is preliminary data.</text>
</comment>
<feature type="compositionally biased region" description="Polar residues" evidence="4">
    <location>
        <begin position="347"/>
        <end position="363"/>
    </location>
</feature>
<feature type="compositionally biased region" description="Basic and acidic residues" evidence="4">
    <location>
        <begin position="364"/>
        <end position="373"/>
    </location>
</feature>
<name>A0A0R3ALI1_9PSED</name>
<gene>
    <name evidence="5" type="ORF">TX23_04745</name>
</gene>
<feature type="region of interest" description="Disordered" evidence="4">
    <location>
        <begin position="1"/>
        <end position="60"/>
    </location>
</feature>
<dbReference type="InterPro" id="IPR050557">
    <property type="entry name" value="RTX_toxin/Mannuronan_C5-epim"/>
</dbReference>
<dbReference type="PRINTS" id="PR00313">
    <property type="entry name" value="CABNDNGRPT"/>
</dbReference>
<feature type="region of interest" description="Disordered" evidence="4">
    <location>
        <begin position="146"/>
        <end position="166"/>
    </location>
</feature>
<dbReference type="Gene3D" id="2.150.10.10">
    <property type="entry name" value="Serralysin-like metalloprotease, C-terminal"/>
    <property type="match status" value="2"/>
</dbReference>
<dbReference type="AlphaFoldDB" id="A0A0R3ALI1"/>
<dbReference type="InterPro" id="IPR011049">
    <property type="entry name" value="Serralysin-like_metalloprot_C"/>
</dbReference>
<evidence type="ECO:0000256" key="4">
    <source>
        <dbReference type="SAM" id="MobiDB-lite"/>
    </source>
</evidence>
<feature type="compositionally biased region" description="Basic and acidic residues" evidence="4">
    <location>
        <begin position="41"/>
        <end position="60"/>
    </location>
</feature>
<evidence type="ECO:0000313" key="6">
    <source>
        <dbReference type="Proteomes" id="UP000050852"/>
    </source>
</evidence>
<accession>A0A0R3ALI1</accession>
<evidence type="ECO:0000256" key="1">
    <source>
        <dbReference type="ARBA" id="ARBA00004613"/>
    </source>
</evidence>
<feature type="compositionally biased region" description="Low complexity" evidence="4">
    <location>
        <begin position="474"/>
        <end position="483"/>
    </location>
</feature>
<dbReference type="PATRIC" id="fig|1615673.3.peg.1935"/>
<dbReference type="PANTHER" id="PTHR38340:SF1">
    <property type="entry name" value="S-LAYER PROTEIN"/>
    <property type="match status" value="1"/>
</dbReference>
<dbReference type="RefSeq" id="WP_082629572.1">
    <property type="nucleotide sequence ID" value="NZ_JYLN01000002.1"/>
</dbReference>
<dbReference type="InterPro" id="IPR028208">
    <property type="entry name" value="Effector_pro_NleD-like"/>
</dbReference>
<dbReference type="EMBL" id="JYLN01000002">
    <property type="protein sequence ID" value="KRP73736.1"/>
    <property type="molecule type" value="Genomic_DNA"/>
</dbReference>
<dbReference type="Proteomes" id="UP000050852">
    <property type="component" value="Unassembled WGS sequence"/>
</dbReference>
<dbReference type="PANTHER" id="PTHR38340">
    <property type="entry name" value="S-LAYER PROTEIN"/>
    <property type="match status" value="1"/>
</dbReference>
<protein>
    <submittedName>
        <fullName evidence="5">Hemolysin</fullName>
    </submittedName>
</protein>